<keyword evidence="2" id="KW-0732">Signal</keyword>
<comment type="caution">
    <text evidence="4">The sequence shown here is derived from an EMBL/GenBank/DDBJ whole genome shotgun (WGS) entry which is preliminary data.</text>
</comment>
<dbReference type="AlphaFoldDB" id="A0A4Z0C2N9"/>
<name>A0A4Z0C2N9_9BURK</name>
<feature type="signal peptide" evidence="2">
    <location>
        <begin position="1"/>
        <end position="28"/>
    </location>
</feature>
<dbReference type="EMBL" id="SMLM01000001">
    <property type="protein sequence ID" value="TFZ05937.1"/>
    <property type="molecule type" value="Genomic_DNA"/>
</dbReference>
<feature type="chain" id="PRO_5021247044" description="Right handed beta helix domain-containing protein" evidence="2">
    <location>
        <begin position="29"/>
        <end position="1195"/>
    </location>
</feature>
<keyword evidence="5" id="KW-1185">Reference proteome</keyword>
<dbReference type="InterPro" id="IPR006626">
    <property type="entry name" value="PbH1"/>
</dbReference>
<dbReference type="InterPro" id="IPR011050">
    <property type="entry name" value="Pectin_lyase_fold/virulence"/>
</dbReference>
<dbReference type="RefSeq" id="WP_135262022.1">
    <property type="nucleotide sequence ID" value="NZ_SMLM01000001.1"/>
</dbReference>
<dbReference type="PROSITE" id="PS51257">
    <property type="entry name" value="PROKAR_LIPOPROTEIN"/>
    <property type="match status" value="1"/>
</dbReference>
<dbReference type="SMART" id="SM00710">
    <property type="entry name" value="PbH1"/>
    <property type="match status" value="9"/>
</dbReference>
<feature type="region of interest" description="Disordered" evidence="1">
    <location>
        <begin position="35"/>
        <end position="78"/>
    </location>
</feature>
<dbReference type="SUPFAM" id="SSF51126">
    <property type="entry name" value="Pectin lyase-like"/>
    <property type="match status" value="2"/>
</dbReference>
<organism evidence="4 5">
    <name type="scientific">Ramlibacter henchirensis</name>
    <dbReference type="NCBI Taxonomy" id="204072"/>
    <lineage>
        <taxon>Bacteria</taxon>
        <taxon>Pseudomonadati</taxon>
        <taxon>Pseudomonadota</taxon>
        <taxon>Betaproteobacteria</taxon>
        <taxon>Burkholderiales</taxon>
        <taxon>Comamonadaceae</taxon>
        <taxon>Ramlibacter</taxon>
    </lineage>
</organism>
<protein>
    <recommendedName>
        <fullName evidence="3">Right handed beta helix domain-containing protein</fullName>
    </recommendedName>
</protein>
<evidence type="ECO:0000313" key="4">
    <source>
        <dbReference type="EMBL" id="TFZ05937.1"/>
    </source>
</evidence>
<accession>A0A4Z0C2N9</accession>
<dbReference type="InterPro" id="IPR012334">
    <property type="entry name" value="Pectin_lyas_fold"/>
</dbReference>
<proteinExistence type="predicted"/>
<evidence type="ECO:0000256" key="2">
    <source>
        <dbReference type="SAM" id="SignalP"/>
    </source>
</evidence>
<evidence type="ECO:0000256" key="1">
    <source>
        <dbReference type="SAM" id="MobiDB-lite"/>
    </source>
</evidence>
<evidence type="ECO:0000259" key="3">
    <source>
        <dbReference type="Pfam" id="PF13229"/>
    </source>
</evidence>
<dbReference type="InterPro" id="IPR039448">
    <property type="entry name" value="Beta_helix"/>
</dbReference>
<evidence type="ECO:0000313" key="5">
    <source>
        <dbReference type="Proteomes" id="UP000298180"/>
    </source>
</evidence>
<feature type="domain" description="Right handed beta helix" evidence="3">
    <location>
        <begin position="801"/>
        <end position="992"/>
    </location>
</feature>
<feature type="compositionally biased region" description="Low complexity" evidence="1">
    <location>
        <begin position="59"/>
        <end position="78"/>
    </location>
</feature>
<reference evidence="4 5" key="1">
    <citation type="submission" date="2019-03" db="EMBL/GenBank/DDBJ databases">
        <title>Ramlibacter henchirensis DSM 14656, whole genome shotgun sequence.</title>
        <authorList>
            <person name="Zhang X."/>
            <person name="Feng G."/>
            <person name="Zhu H."/>
        </authorList>
    </citation>
    <scope>NUCLEOTIDE SEQUENCE [LARGE SCALE GENOMIC DNA]</scope>
    <source>
        <strain evidence="4 5">DSM 14656</strain>
    </source>
</reference>
<dbReference type="OrthoDB" id="9149053at2"/>
<dbReference type="Pfam" id="PF13229">
    <property type="entry name" value="Beta_helix"/>
    <property type="match status" value="1"/>
</dbReference>
<sequence length="1195" mass="123003">MKTNTSIDVPTRRVPRTLAALFTAAALAACGGGGAGTDGAAPPGSPGTGTVHAAPSPLPGDLPGSGTTAPPSGPAGPASSAAYAPIAVTCAHVGSGREINVNPAAPVVSSGSVQNHHSLSEVNWNALGPGDTVRIHWKATPYREKILISSSGTQDQPIRVCGVPSAAGELPFISGAGATTRGDLDFGNTPAVPYSLQQRGIVVVYRRHWGQHAAHVRIEGLKIGQTLVGLGRESEVAAFVATDGQPYTYDSAAACIWVQKARDVQIRGNIITGCGNGVFTLSRADEGLGTVVRDLLLEGNYIHGNALSDSDQKHQAYLQGINFTVQYNYFGPPRQPVAGSGGNNLKMRTAGEVVRYNYFENGARPIDLVEVEDFIELVAPWRYARWRSQSANADFVNAETDAYVAAAWAAYQRSYVYGNIVNVWGSPSPGNVVHYSFDNSQHDRRPGTLFFHSNTVRISADAVGGNLRKNLFDQGPWWGDAGYYNIPVGATNVGSALHYVVGGTDYGPMLQHTQAQYAAIRAVNNAIQLTSATPGATRFAFGWTRYKADQVQLGANWISSGWDAVVPAAGNTTFPGYGAADGTYAYPGGNLAHHVSGAASLVTSGGIAFDPATFVPLAGSPLLGAAAALPPEVPAAHAPLQQIRVDVANAPGRMWIGPRPTAATLGAIEGVAGSATSPGALAPFTSAVPGGGGLALYGCSAGQDSGDGFNVFLYVRAGATGGTGSRAAPLGSLQAAYSAITGSQKATICVEEGTFTESVGNAAADSIGRHYRFVGGFLAGTDFSQRSVSPGRATVIQPPAGQSALHLGNHGHITVDGFELTGGLRGLYVAGYAAGRTLAVRNNTVHHNGIVVHAPADVPAGATPDTIGGLVVGGSTVVVEYNDVYANDGARNGAGIHVRAPSGSEQNVLSGGTLTPGPSMAYVRYNRIHGNTLRYDTPHGAGLTISSNAVVERNIVWGNQALRWSGPQGGDGVGGGMIAQLPHATVDVRNNWFEGNRALKAGAGIFLDEATVGTVVDNVVLRNEGAGAIFIDGRAAGDAPGDRGYGTIAHNTVLLNTGAALGVQDSQVHAFNNVFWRNGSGSDFLFMEGGLQPSIVLADRNVMRPAWPASPHVSVSGVTTLELVESPFAATSFAPAGSVSLGVADLRPAAGAGIPSDLASTLVPAFSWSGALTQSPPLDADGAGRPALVRAGAFQ</sequence>
<dbReference type="Gene3D" id="2.160.20.10">
    <property type="entry name" value="Single-stranded right-handed beta-helix, Pectin lyase-like"/>
    <property type="match status" value="2"/>
</dbReference>
<dbReference type="Proteomes" id="UP000298180">
    <property type="component" value="Unassembled WGS sequence"/>
</dbReference>
<gene>
    <name evidence="4" type="ORF">EZ313_04600</name>
</gene>